<protein>
    <submittedName>
        <fullName evidence="2">Uncharacterized protein</fullName>
    </submittedName>
</protein>
<dbReference type="AlphaFoldDB" id="A0A8W7Q2K9"/>
<evidence type="ECO:0000256" key="1">
    <source>
        <dbReference type="SAM" id="MobiDB-lite"/>
    </source>
</evidence>
<accession>A0A8W7Q2K9</accession>
<dbReference type="EnsemblMetazoa" id="ACOM042026-RA">
    <property type="protein sequence ID" value="ACOM042026-PA.1"/>
    <property type="gene ID" value="ACOM042026"/>
</dbReference>
<feature type="region of interest" description="Disordered" evidence="1">
    <location>
        <begin position="73"/>
        <end position="117"/>
    </location>
</feature>
<name>A0A8W7Q2K9_ANOCL</name>
<evidence type="ECO:0000313" key="2">
    <source>
        <dbReference type="EnsemblMetazoa" id="ACOM042026-PA.1"/>
    </source>
</evidence>
<proteinExistence type="predicted"/>
<feature type="compositionally biased region" description="Low complexity" evidence="1">
    <location>
        <begin position="310"/>
        <end position="326"/>
    </location>
</feature>
<feature type="compositionally biased region" description="Low complexity" evidence="1">
    <location>
        <begin position="92"/>
        <end position="117"/>
    </location>
</feature>
<feature type="region of interest" description="Disordered" evidence="1">
    <location>
        <begin position="306"/>
        <end position="326"/>
    </location>
</feature>
<sequence length="988" mass="108916">MDRAPSGEHSFGSSFRLWIAFATSRQLSSPSLISPFWAWASWRCSCSFATRVLWEGFMPGIWRASRHRTTSSTAYTSDLPGNISPSSPPSPRKSSSWDGSSAGSSLPLCSPTGSPGSPPVVVVRATFLRRSTSFSRSRHSLAAAIVCFSIEMHRYCTCTLSRVSINRCSTLHSSTGSVLFCMSISRDQAESNTVQAITLSSFSFVRVLHSASMQMPKMRWNRSALGLPCDIAVAAVPPFVTDAVCPFALGTSFAFALSSSWARDSWPSSSPCRNPSAFSHRAAAYRIDGHEIRYAASQCLDRLSSSGCTSESKLSPRLSKSPNSSSNASRLNSFGWAADAPASCEGVPADELSAFSIWLAGAAPCPTIAIMYTWPQAFRMLSFSSVAMLSLYSWVLLVRLLSLLRSRATPDPIHALHTSHAAAVTWDGVSCEKAGRRAAPTCAWNCSSSRWPGNSGSGTCANLSMISCSVFRPSSRSWSESLVAAMNAIRIRSDRCSTRKSPRDLVICISFAASRSKWFALAFSHVAITLRTHSAANTRRAFRADRRIRRDGKHILAHAQPLGQIFRGQYLQHRGDGVVNVAHHLAVAFRVEHAEQHARQPVIRQRVPVLVAHQVGRVLAHLLRFARRQLAQAGDGRLAQHQIVAAQVLAQVRDERRQVDVARREQVQLLQAARRLRLHQRVRVRLHDGGRAQERRARRCNGVRVALQLRPDRRDQGAQHTPYALVHVHVRLRHGQQQLERERQRRLNVPAEHGTAGIGYQRHDHTCTTGELPSWASASSIDTLVFRCCDEPIPPTYRWRQPRASEWPVRVTTSRADFNRSKLVWASSAVTRESPTTWAMRPSASPAAQRSIGLALVSAPMIRFVALLRTSSCPIADFVSVKPLRPLSRAVKMFIWTASWRELFACLMHSPKCSSIWSRCLFATLGKISPNSMTDMSITATPSGSGPGHCSPAAMPRYRQQASCSRAPEPAALFGWSWKNTHTAKTGD</sequence>
<dbReference type="Proteomes" id="UP000075882">
    <property type="component" value="Unassembled WGS sequence"/>
</dbReference>
<organism evidence="2">
    <name type="scientific">Anopheles coluzzii</name>
    <name type="common">African malaria mosquito</name>
    <dbReference type="NCBI Taxonomy" id="1518534"/>
    <lineage>
        <taxon>Eukaryota</taxon>
        <taxon>Metazoa</taxon>
        <taxon>Ecdysozoa</taxon>
        <taxon>Arthropoda</taxon>
        <taxon>Hexapoda</taxon>
        <taxon>Insecta</taxon>
        <taxon>Pterygota</taxon>
        <taxon>Neoptera</taxon>
        <taxon>Endopterygota</taxon>
        <taxon>Diptera</taxon>
        <taxon>Nematocera</taxon>
        <taxon>Culicoidea</taxon>
        <taxon>Culicidae</taxon>
        <taxon>Anophelinae</taxon>
        <taxon>Anopheles</taxon>
    </lineage>
</organism>
<reference evidence="2" key="1">
    <citation type="submission" date="2022-08" db="UniProtKB">
        <authorList>
            <consortium name="EnsemblMetazoa"/>
        </authorList>
    </citation>
    <scope>IDENTIFICATION</scope>
</reference>